<accession>A0A934RBS8</accession>
<proteinExistence type="predicted"/>
<feature type="compositionally biased region" description="Acidic residues" evidence="1">
    <location>
        <begin position="556"/>
        <end position="566"/>
    </location>
</feature>
<feature type="compositionally biased region" description="Acidic residues" evidence="1">
    <location>
        <begin position="496"/>
        <end position="505"/>
    </location>
</feature>
<dbReference type="InterPro" id="IPR053180">
    <property type="entry name" value="Ca-binding_acidic-repeat"/>
</dbReference>
<dbReference type="InterPro" id="IPR018247">
    <property type="entry name" value="EF_Hand_1_Ca_BS"/>
</dbReference>
<feature type="compositionally biased region" description="Polar residues" evidence="1">
    <location>
        <begin position="506"/>
        <end position="519"/>
    </location>
</feature>
<evidence type="ECO:0000313" key="4">
    <source>
        <dbReference type="Proteomes" id="UP000658278"/>
    </source>
</evidence>
<sequence>MKSNPAAAARVRLTTTALTLGLASVAIAQTTQNYSDATGEVAVPGNPYPHLDITSVDVTVNAAEDEITFRINLDGDPVATNWGNYMIGIRSAGGGDTSGNGWGRPIEFTPGMTRWIGCWVNDGGSVTGGNGQIWTYAGASWNQTGSLNGTNGTVTPDAAGKYVEIVTPTANLDLGPGEVFAFDVYTSGGGGGDGAVDSLSASATSIGNWPDSFTTDAVGGAPNPALEFTMPGTDPFVTWIQGFGLAPGDQGEDDDPDMDNLTNREEFDADLGLNPNDPDTDGDNLDDDVETGTGTYVSVLDTGSLPADDDTDDDGYLDGVEVDGTALGYLSDPNEFNHDDVVLAGTFLTPSFDPTGNGLDPLGTDGFMTPVGTGLTEQYQWMHRIQLSPTGNYSFKFTNGLDWADPDHWQWGANGSPNQVVRNGSDIEVSVPLSGIHDFAIDTANLTYSVTRATFPDLPSFLAAYGLASGGDDDDSDNLDNSEEFALGTDPTNPDTDGDGLEDGWENNTGTWLSGTQTGTDPLDADSDDDTLSDGIESNSGTFNGAGNPGTNPNEVDSDGDGENDNIEIFQGTDPTDINDSSASNGLPLVDGTKDSLYGSFLARQTIQTNFGDNINELNAAYGKVVDGKLYLMLTGNLGDNFNKLEIFIDSTDDVTDNTFISAGNDGASAMDDMLFDTEFTPEYHIILRRGLGKFDVDFADLGAGVWTAYEAVLNQGTEGFGTTGVGVNTLPINVAYNNSNTGGVGGGTGAADQAAAAAAIHGIEICIDLVDLGSPVAPMKVMAAINNDNHSFLSNQILGGLPVDLDGVGLGTNNLGDPSVVEFDLIDQDQFFPVALTTPNADFSIKSTTLINGGTQLEIEVGGLTNGTQYVLRESADLSGFGAVTTTVTPAASFLASGTTQTLVVDLPVGDKRFYRVEEVTP</sequence>
<gene>
    <name evidence="3" type="ORF">JIN81_06735</name>
</gene>
<feature type="region of interest" description="Disordered" evidence="1">
    <location>
        <begin position="471"/>
        <end position="587"/>
    </location>
</feature>
<evidence type="ECO:0008006" key="5">
    <source>
        <dbReference type="Google" id="ProtNLM"/>
    </source>
</evidence>
<feature type="compositionally biased region" description="Acidic residues" evidence="1">
    <location>
        <begin position="471"/>
        <end position="483"/>
    </location>
</feature>
<feature type="compositionally biased region" description="Polar residues" evidence="1">
    <location>
        <begin position="573"/>
        <end position="585"/>
    </location>
</feature>
<dbReference type="AlphaFoldDB" id="A0A934RBS8"/>
<protein>
    <recommendedName>
        <fullName evidence="5">PA14 domain-containing protein</fullName>
    </recommendedName>
</protein>
<evidence type="ECO:0000256" key="2">
    <source>
        <dbReference type="SAM" id="SignalP"/>
    </source>
</evidence>
<organism evidence="3 4">
    <name type="scientific">Haloferula rosea</name>
    <dbReference type="NCBI Taxonomy" id="490093"/>
    <lineage>
        <taxon>Bacteria</taxon>
        <taxon>Pseudomonadati</taxon>
        <taxon>Verrucomicrobiota</taxon>
        <taxon>Verrucomicrobiia</taxon>
        <taxon>Verrucomicrobiales</taxon>
        <taxon>Verrucomicrobiaceae</taxon>
        <taxon>Haloferula</taxon>
    </lineage>
</organism>
<evidence type="ECO:0000313" key="3">
    <source>
        <dbReference type="EMBL" id="MBK1826707.1"/>
    </source>
</evidence>
<dbReference type="Proteomes" id="UP000658278">
    <property type="component" value="Unassembled WGS sequence"/>
</dbReference>
<dbReference type="RefSeq" id="WP_200277908.1">
    <property type="nucleotide sequence ID" value="NZ_JAENII010000004.1"/>
</dbReference>
<feature type="signal peptide" evidence="2">
    <location>
        <begin position="1"/>
        <end position="28"/>
    </location>
</feature>
<keyword evidence="4" id="KW-1185">Reference proteome</keyword>
<feature type="chain" id="PRO_5037323359" description="PA14 domain-containing protein" evidence="2">
    <location>
        <begin position="29"/>
        <end position="923"/>
    </location>
</feature>
<feature type="compositionally biased region" description="Acidic residues" evidence="1">
    <location>
        <begin position="278"/>
        <end position="290"/>
    </location>
</feature>
<dbReference type="EMBL" id="JAENII010000004">
    <property type="protein sequence ID" value="MBK1826707.1"/>
    <property type="molecule type" value="Genomic_DNA"/>
</dbReference>
<dbReference type="PROSITE" id="PS00018">
    <property type="entry name" value="EF_HAND_1"/>
    <property type="match status" value="1"/>
</dbReference>
<feature type="region of interest" description="Disordered" evidence="1">
    <location>
        <begin position="242"/>
        <end position="313"/>
    </location>
</feature>
<comment type="caution">
    <text evidence="3">The sequence shown here is derived from an EMBL/GenBank/DDBJ whole genome shotgun (WGS) entry which is preliminary data.</text>
</comment>
<name>A0A934RBS8_9BACT</name>
<evidence type="ECO:0000256" key="1">
    <source>
        <dbReference type="SAM" id="MobiDB-lite"/>
    </source>
</evidence>
<feature type="compositionally biased region" description="Polar residues" evidence="1">
    <location>
        <begin position="536"/>
        <end position="555"/>
    </location>
</feature>
<reference evidence="3" key="1">
    <citation type="submission" date="2021-01" db="EMBL/GenBank/DDBJ databases">
        <title>Modified the classification status of verrucomicrobia.</title>
        <authorList>
            <person name="Feng X."/>
        </authorList>
    </citation>
    <scope>NUCLEOTIDE SEQUENCE</scope>
    <source>
        <strain evidence="3">KCTC 22201</strain>
    </source>
</reference>
<dbReference type="PANTHER" id="PTHR37467">
    <property type="entry name" value="EXPORTED CALCIUM-BINDING GLYCOPROTEIN-RELATED"/>
    <property type="match status" value="1"/>
</dbReference>
<feature type="compositionally biased region" description="Acidic residues" evidence="1">
    <location>
        <begin position="523"/>
        <end position="532"/>
    </location>
</feature>
<keyword evidence="2" id="KW-0732">Signal</keyword>
<dbReference type="PANTHER" id="PTHR37467:SF1">
    <property type="entry name" value="EXPORTED CALCIUM-BINDING GLYCOPROTEIN"/>
    <property type="match status" value="1"/>
</dbReference>